<reference evidence="5" key="1">
    <citation type="journal article" date="2015" name="Nature">
        <title>Complex archaea that bridge the gap between prokaryotes and eukaryotes.</title>
        <authorList>
            <person name="Spang A."/>
            <person name="Saw J.H."/>
            <person name="Jorgensen S.L."/>
            <person name="Zaremba-Niedzwiedzka K."/>
            <person name="Martijn J."/>
            <person name="Lind A.E."/>
            <person name="van Eijk R."/>
            <person name="Schleper C."/>
            <person name="Guy L."/>
            <person name="Ettema T.J."/>
        </authorList>
    </citation>
    <scope>NUCLEOTIDE SEQUENCE</scope>
</reference>
<dbReference type="EMBL" id="LAZR01063268">
    <property type="protein sequence ID" value="KKK59831.1"/>
    <property type="molecule type" value="Genomic_DNA"/>
</dbReference>
<sequence>MHSINLKNISKNFVERTWRTTLGIGKAITVNALNSVSLSIPSGKIFGLLGPNGAGKTTLIKILATLILPDSGSASVCDYDLVSQPEKVRNLIGLVNANERSFYWRLTGRQNMHFFATLWNLRNAEKSKR</sequence>
<protein>
    <recommendedName>
        <fullName evidence="4">ABC transporter domain-containing protein</fullName>
    </recommendedName>
</protein>
<dbReference type="InterPro" id="IPR050763">
    <property type="entry name" value="ABC_transporter_ATP-binding"/>
</dbReference>
<evidence type="ECO:0000256" key="1">
    <source>
        <dbReference type="ARBA" id="ARBA00022448"/>
    </source>
</evidence>
<evidence type="ECO:0000256" key="3">
    <source>
        <dbReference type="ARBA" id="ARBA00022840"/>
    </source>
</evidence>
<keyword evidence="2" id="KW-0547">Nucleotide-binding</keyword>
<comment type="caution">
    <text evidence="5">The sequence shown here is derived from an EMBL/GenBank/DDBJ whole genome shotgun (WGS) entry which is preliminary data.</text>
</comment>
<keyword evidence="1" id="KW-0813">Transport</keyword>
<dbReference type="Pfam" id="PF00005">
    <property type="entry name" value="ABC_tran"/>
    <property type="match status" value="1"/>
</dbReference>
<feature type="non-terminal residue" evidence="5">
    <location>
        <position position="129"/>
    </location>
</feature>
<dbReference type="PANTHER" id="PTHR42711">
    <property type="entry name" value="ABC TRANSPORTER ATP-BINDING PROTEIN"/>
    <property type="match status" value="1"/>
</dbReference>
<dbReference type="SUPFAM" id="SSF52540">
    <property type="entry name" value="P-loop containing nucleoside triphosphate hydrolases"/>
    <property type="match status" value="1"/>
</dbReference>
<evidence type="ECO:0000313" key="5">
    <source>
        <dbReference type="EMBL" id="KKK59831.1"/>
    </source>
</evidence>
<keyword evidence="3" id="KW-0067">ATP-binding</keyword>
<dbReference type="PANTHER" id="PTHR42711:SF18">
    <property type="entry name" value="ABC TRANSPORTER, ATP-BINDING PROTEIN"/>
    <property type="match status" value="1"/>
</dbReference>
<feature type="domain" description="ABC transporter" evidence="4">
    <location>
        <begin position="33"/>
        <end position="116"/>
    </location>
</feature>
<dbReference type="AlphaFoldDB" id="A0A0F8ZIQ0"/>
<dbReference type="InterPro" id="IPR027417">
    <property type="entry name" value="P-loop_NTPase"/>
</dbReference>
<dbReference type="GO" id="GO:0016887">
    <property type="term" value="F:ATP hydrolysis activity"/>
    <property type="evidence" value="ECO:0007669"/>
    <property type="project" value="InterPro"/>
</dbReference>
<evidence type="ECO:0000256" key="2">
    <source>
        <dbReference type="ARBA" id="ARBA00022741"/>
    </source>
</evidence>
<evidence type="ECO:0000259" key="4">
    <source>
        <dbReference type="Pfam" id="PF00005"/>
    </source>
</evidence>
<organism evidence="5">
    <name type="scientific">marine sediment metagenome</name>
    <dbReference type="NCBI Taxonomy" id="412755"/>
    <lineage>
        <taxon>unclassified sequences</taxon>
        <taxon>metagenomes</taxon>
        <taxon>ecological metagenomes</taxon>
    </lineage>
</organism>
<gene>
    <name evidence="5" type="ORF">LCGC14_3030420</name>
</gene>
<dbReference type="GO" id="GO:0005524">
    <property type="term" value="F:ATP binding"/>
    <property type="evidence" value="ECO:0007669"/>
    <property type="project" value="UniProtKB-KW"/>
</dbReference>
<dbReference type="Gene3D" id="3.40.50.300">
    <property type="entry name" value="P-loop containing nucleotide triphosphate hydrolases"/>
    <property type="match status" value="1"/>
</dbReference>
<accession>A0A0F8ZIQ0</accession>
<dbReference type="InterPro" id="IPR003439">
    <property type="entry name" value="ABC_transporter-like_ATP-bd"/>
</dbReference>
<name>A0A0F8ZIQ0_9ZZZZ</name>
<proteinExistence type="predicted"/>